<dbReference type="InterPro" id="IPR045882">
    <property type="entry name" value="GPT1/2"/>
</dbReference>
<dbReference type="Proteomes" id="UP000701853">
    <property type="component" value="Chromosome 9"/>
</dbReference>
<evidence type="ECO:0000313" key="2">
    <source>
        <dbReference type="EMBL" id="KAG8483953.1"/>
    </source>
</evidence>
<keyword evidence="3" id="KW-1185">Reference proteome</keyword>
<sequence length="816" mass="87909">MQIDFDIDGLSLIDVSSEDDCLLSQSSENAIKTRTVWFSLDLDNVEISSGFLEQAGELEQPTGSLEQDELRKNGKYNLRKSLTWDNAFFASAGFLEPEELSSMLGGSEKGEMSRFPGIQEDVNRSFDSLTMLDTEILTLENSDADLFEDTRASIQNLTKVPTQQIPLAKRNWKQQILKLYHFFFDATNTTSKDFLSSIEGNGLKEHSRHAYSLHKYSQTDNTCFLFPVSKKVAFITQDKMKQKAAPKRPNIGVKDTGKTMKQPLSKSGESTSSLHNLSMGLSQFAPISTTSTRRLSLDAKIVKMEKNAKIVTGRGTTVSKTRGLGGSRHIVPKSTLSTKSSSCFPDSSTAELINYCTLLESSASVLSEGIGKSSLNLTKQKNDSRKVNPSSSGYTISNPSKIVAEGNSKLSTFLKSSTKLSSSISPASSISVQSSESLSSTSAANQRPNIVRDRLRIGSHKGLTTNCDVHQDLDSPNHPTGQCLLEARAEVTGALDERVNKASQETSGLLHPASVKPSSLRLPSPKIGFFDGVRSSGRSPNGNMLYHPGVTSDSPNIEAKSTSPSGSSNSAMIGTFQPVRILTAIKGPKVDVKQTSSLVRSRSSSSIQKPSNAATKVPSASRNLKSSPGTSPKLQNKSSPRTGRESYSKAQGIGSVEIVVSQIVGVGGKDGARIKDAKIVPLDGVPQTADNLTSESDVQHIVTLKEAAEKETYSQPYLKTNTLSLYNTTKEDAPLEDQITGFVANGGPVEEFVNILSNPTHSSVTSELTSGSRKPFSVKDSFCNIDAPLKSLSGTAVAVDKRTILSIPESILHKNS</sequence>
<feature type="compositionally biased region" description="Polar residues" evidence="1">
    <location>
        <begin position="551"/>
        <end position="572"/>
    </location>
</feature>
<gene>
    <name evidence="2" type="ORF">CXB51_023315</name>
</gene>
<feature type="compositionally biased region" description="Polar residues" evidence="1">
    <location>
        <begin position="387"/>
        <end position="399"/>
    </location>
</feature>
<dbReference type="EMBL" id="JAHUZN010000009">
    <property type="protein sequence ID" value="KAG8483953.1"/>
    <property type="molecule type" value="Genomic_DNA"/>
</dbReference>
<dbReference type="PANTHER" id="PTHR33737">
    <property type="entry name" value="OS05G0121800 PROTEIN"/>
    <property type="match status" value="1"/>
</dbReference>
<comment type="caution">
    <text evidence="2">The sequence shown here is derived from an EMBL/GenBank/DDBJ whole genome shotgun (WGS) entry which is preliminary data.</text>
</comment>
<dbReference type="GO" id="GO:0008017">
    <property type="term" value="F:microtubule binding"/>
    <property type="evidence" value="ECO:0007669"/>
    <property type="project" value="InterPro"/>
</dbReference>
<feature type="region of interest" description="Disordered" evidence="1">
    <location>
        <begin position="431"/>
        <end position="452"/>
    </location>
</feature>
<evidence type="ECO:0000256" key="1">
    <source>
        <dbReference type="SAM" id="MobiDB-lite"/>
    </source>
</evidence>
<proteinExistence type="predicted"/>
<feature type="compositionally biased region" description="Polar residues" evidence="1">
    <location>
        <begin position="262"/>
        <end position="272"/>
    </location>
</feature>
<organism evidence="2 3">
    <name type="scientific">Gossypium anomalum</name>
    <dbReference type="NCBI Taxonomy" id="47600"/>
    <lineage>
        <taxon>Eukaryota</taxon>
        <taxon>Viridiplantae</taxon>
        <taxon>Streptophyta</taxon>
        <taxon>Embryophyta</taxon>
        <taxon>Tracheophyta</taxon>
        <taxon>Spermatophyta</taxon>
        <taxon>Magnoliopsida</taxon>
        <taxon>eudicotyledons</taxon>
        <taxon>Gunneridae</taxon>
        <taxon>Pentapetalae</taxon>
        <taxon>rosids</taxon>
        <taxon>malvids</taxon>
        <taxon>Malvales</taxon>
        <taxon>Malvaceae</taxon>
        <taxon>Malvoideae</taxon>
        <taxon>Gossypium</taxon>
    </lineage>
</organism>
<feature type="region of interest" description="Disordered" evidence="1">
    <location>
        <begin position="534"/>
        <end position="572"/>
    </location>
</feature>
<feature type="region of interest" description="Disordered" evidence="1">
    <location>
        <begin position="240"/>
        <end position="272"/>
    </location>
</feature>
<feature type="region of interest" description="Disordered" evidence="1">
    <location>
        <begin position="592"/>
        <end position="650"/>
    </location>
</feature>
<feature type="compositionally biased region" description="Polar residues" evidence="1">
    <location>
        <begin position="607"/>
        <end position="641"/>
    </location>
</feature>
<feature type="compositionally biased region" description="Low complexity" evidence="1">
    <location>
        <begin position="431"/>
        <end position="442"/>
    </location>
</feature>
<dbReference type="OrthoDB" id="1931260at2759"/>
<evidence type="ECO:0000313" key="3">
    <source>
        <dbReference type="Proteomes" id="UP000701853"/>
    </source>
</evidence>
<feature type="compositionally biased region" description="Low complexity" evidence="1">
    <location>
        <begin position="596"/>
        <end position="606"/>
    </location>
</feature>
<name>A0A8J6CXT3_9ROSI</name>
<reference evidence="2 3" key="1">
    <citation type="journal article" date="2021" name="bioRxiv">
        <title>The Gossypium anomalum genome as a resource for cotton improvement and evolutionary analysis of hybrid incompatibility.</title>
        <authorList>
            <person name="Grover C.E."/>
            <person name="Yuan D."/>
            <person name="Arick M.A."/>
            <person name="Miller E.R."/>
            <person name="Hu G."/>
            <person name="Peterson D.G."/>
            <person name="Wendel J.F."/>
            <person name="Udall J.A."/>
        </authorList>
    </citation>
    <scope>NUCLEOTIDE SEQUENCE [LARGE SCALE GENOMIC DNA]</scope>
    <source>
        <strain evidence="2">JFW-Udall</strain>
        <tissue evidence="2">Leaf</tissue>
    </source>
</reference>
<protein>
    <submittedName>
        <fullName evidence="2">Uncharacterized protein</fullName>
    </submittedName>
</protein>
<dbReference type="PANTHER" id="PTHR33737:SF2">
    <property type="entry name" value="OS12G0102700 PROTEIN"/>
    <property type="match status" value="1"/>
</dbReference>
<accession>A0A8J6CXT3</accession>
<feature type="region of interest" description="Disordered" evidence="1">
    <location>
        <begin position="380"/>
        <end position="399"/>
    </location>
</feature>
<dbReference type="AlphaFoldDB" id="A0A8J6CXT3"/>